<dbReference type="Proteomes" id="UP000182584">
    <property type="component" value="Unassembled WGS sequence"/>
</dbReference>
<dbReference type="SUPFAM" id="SSF55681">
    <property type="entry name" value="Class II aaRS and biotin synthetases"/>
    <property type="match status" value="1"/>
</dbReference>
<keyword evidence="2" id="KW-0547">Nucleotide-binding</keyword>
<dbReference type="SUPFAM" id="SSF50037">
    <property type="entry name" value="C-terminal domain of transcriptional repressors"/>
    <property type="match status" value="1"/>
</dbReference>
<evidence type="ECO:0000256" key="2">
    <source>
        <dbReference type="ARBA" id="ARBA00022741"/>
    </source>
</evidence>
<dbReference type="GO" id="GO:0016740">
    <property type="term" value="F:transferase activity"/>
    <property type="evidence" value="ECO:0007669"/>
    <property type="project" value="UniProtKB-ARBA"/>
</dbReference>
<dbReference type="InterPro" id="IPR004143">
    <property type="entry name" value="BPL_LPL_catalytic"/>
</dbReference>
<proteinExistence type="predicted"/>
<protein>
    <recommendedName>
        <fullName evidence="5">biotin--[biotin carboxyl-carrier protein] ligase</fullName>
        <ecNumber evidence="5">6.3.4.15</ecNumber>
    </recommendedName>
</protein>
<dbReference type="InterPro" id="IPR004408">
    <property type="entry name" value="Biotin_CoA_COase_ligase"/>
</dbReference>
<dbReference type="PROSITE" id="PS51733">
    <property type="entry name" value="BPL_LPL_CATALYTIC"/>
    <property type="match status" value="1"/>
</dbReference>
<evidence type="ECO:0000256" key="1">
    <source>
        <dbReference type="ARBA" id="ARBA00022598"/>
    </source>
</evidence>
<dbReference type="GO" id="GO:0005737">
    <property type="term" value="C:cytoplasm"/>
    <property type="evidence" value="ECO:0007669"/>
    <property type="project" value="TreeGrafter"/>
</dbReference>
<dbReference type="GO" id="GO:0004077">
    <property type="term" value="F:biotin--[biotin carboxyl-carrier protein] ligase activity"/>
    <property type="evidence" value="ECO:0007669"/>
    <property type="project" value="UniProtKB-EC"/>
</dbReference>
<dbReference type="GO" id="GO:0009249">
    <property type="term" value="P:protein lipoylation"/>
    <property type="evidence" value="ECO:0007669"/>
    <property type="project" value="UniProtKB-ARBA"/>
</dbReference>
<evidence type="ECO:0000256" key="3">
    <source>
        <dbReference type="ARBA" id="ARBA00022840"/>
    </source>
</evidence>
<keyword evidence="3" id="KW-0067">ATP-binding</keyword>
<evidence type="ECO:0000313" key="8">
    <source>
        <dbReference type="Proteomes" id="UP000182584"/>
    </source>
</evidence>
<reference evidence="7 8" key="1">
    <citation type="submission" date="2016-10" db="EMBL/GenBank/DDBJ databases">
        <authorList>
            <person name="de Groot N.N."/>
        </authorList>
    </citation>
    <scope>NUCLEOTIDE SEQUENCE [LARGE SCALE GENOMIC DNA]</scope>
    <source>
        <strain evidence="7 8">AR40</strain>
    </source>
</reference>
<feature type="domain" description="BPL/LPL catalytic" evidence="6">
    <location>
        <begin position="6"/>
        <end position="195"/>
    </location>
</feature>
<dbReference type="Gene3D" id="3.30.930.10">
    <property type="entry name" value="Bira Bifunctional Protein, Domain 2"/>
    <property type="match status" value="1"/>
</dbReference>
<dbReference type="GO" id="GO:0005524">
    <property type="term" value="F:ATP binding"/>
    <property type="evidence" value="ECO:0007669"/>
    <property type="project" value="UniProtKB-KW"/>
</dbReference>
<dbReference type="PANTHER" id="PTHR12835">
    <property type="entry name" value="BIOTIN PROTEIN LIGASE"/>
    <property type="match status" value="1"/>
</dbReference>
<evidence type="ECO:0000256" key="4">
    <source>
        <dbReference type="ARBA" id="ARBA00023267"/>
    </source>
</evidence>
<evidence type="ECO:0000256" key="5">
    <source>
        <dbReference type="ARBA" id="ARBA00024227"/>
    </source>
</evidence>
<gene>
    <name evidence="7" type="ORF">SAMN04487884_11048</name>
</gene>
<dbReference type="CDD" id="cd16442">
    <property type="entry name" value="BPL"/>
    <property type="match status" value="1"/>
</dbReference>
<evidence type="ECO:0000313" key="7">
    <source>
        <dbReference type="EMBL" id="SER74306.1"/>
    </source>
</evidence>
<organism evidence="7 8">
    <name type="scientific">Butyrivibrio fibrisolvens</name>
    <dbReference type="NCBI Taxonomy" id="831"/>
    <lineage>
        <taxon>Bacteria</taxon>
        <taxon>Bacillati</taxon>
        <taxon>Bacillota</taxon>
        <taxon>Clostridia</taxon>
        <taxon>Lachnospirales</taxon>
        <taxon>Lachnospiraceae</taxon>
        <taxon>Butyrivibrio</taxon>
    </lineage>
</organism>
<dbReference type="PANTHER" id="PTHR12835:SF5">
    <property type="entry name" value="BIOTIN--PROTEIN LIGASE"/>
    <property type="match status" value="1"/>
</dbReference>
<dbReference type="Gene3D" id="2.30.30.100">
    <property type="match status" value="1"/>
</dbReference>
<dbReference type="InterPro" id="IPR003142">
    <property type="entry name" value="BPL_C"/>
</dbReference>
<dbReference type="EMBL" id="FOGJ01000010">
    <property type="protein sequence ID" value="SER74306.1"/>
    <property type="molecule type" value="Genomic_DNA"/>
</dbReference>
<name>A0A1H9RNM5_BUTFI</name>
<dbReference type="RefSeq" id="WP_074755829.1">
    <property type="nucleotide sequence ID" value="NZ_FOGJ01000010.1"/>
</dbReference>
<dbReference type="EC" id="6.3.4.15" evidence="5"/>
<evidence type="ECO:0000259" key="6">
    <source>
        <dbReference type="PROSITE" id="PS51733"/>
    </source>
</evidence>
<dbReference type="InterPro" id="IPR045864">
    <property type="entry name" value="aa-tRNA-synth_II/BPL/LPL"/>
</dbReference>
<dbReference type="InterPro" id="IPR008988">
    <property type="entry name" value="Transcriptional_repressor_C"/>
</dbReference>
<sequence length="266" mass="29515">MLEMTEDRIRSMLTTKWAGQNLYVKKETGSTNDDAKEAGQKGEDHGTLIVADMQTKGRGRNGRYWHTPKEKNIAMSLLLHPDFSPAKAPELTIVMGLALAQGIEEVCGHKVGIKWPNDIVLDKHKLCGILTEMYLHDGRCDVVIGVGINVNQETFAPDIADMAGSLFTQTGIEYDRNEVIAKVMNAFEKDYELFLENENLKSLKDSYEAHLLNKRETVRVLDPKGEYQGTALGITDTGELIVAREDGNKAIINAGEVSVRGLYGYV</sequence>
<dbReference type="AlphaFoldDB" id="A0A1H9RNM5"/>
<dbReference type="eggNOG" id="COG0340">
    <property type="taxonomic scope" value="Bacteria"/>
</dbReference>
<dbReference type="Pfam" id="PF02237">
    <property type="entry name" value="BPL_C"/>
    <property type="match status" value="1"/>
</dbReference>
<keyword evidence="4" id="KW-0092">Biotin</keyword>
<keyword evidence="1 7" id="KW-0436">Ligase</keyword>
<accession>A0A1H9RNM5</accession>
<dbReference type="OrthoDB" id="9807064at2"/>
<dbReference type="NCBIfam" id="TIGR00121">
    <property type="entry name" value="birA_ligase"/>
    <property type="match status" value="1"/>
</dbReference>
<dbReference type="Pfam" id="PF03099">
    <property type="entry name" value="BPL_LplA_LipB"/>
    <property type="match status" value="1"/>
</dbReference>